<evidence type="ECO:0000313" key="1">
    <source>
        <dbReference type="EMBL" id="NKE59692.1"/>
    </source>
</evidence>
<reference evidence="1 2" key="1">
    <citation type="submission" date="2019-08" db="EMBL/GenBank/DDBJ databases">
        <title>Lentzea from Indian Himalayas.</title>
        <authorList>
            <person name="Mandal S."/>
            <person name="Mallick Gupta A."/>
            <person name="Maiti P.K."/>
            <person name="Sarkar J."/>
            <person name="Mandal S."/>
        </authorList>
    </citation>
    <scope>NUCLEOTIDE SEQUENCE [LARGE SCALE GENOMIC DNA]</scope>
    <source>
        <strain evidence="1 2">PSKA42</strain>
    </source>
</reference>
<evidence type="ECO:0000313" key="2">
    <source>
        <dbReference type="Proteomes" id="UP001515943"/>
    </source>
</evidence>
<sequence length="115" mass="12066">MPLAKLVATKAGEVSQFLMDIAIANVGYMTTLVKMATTFAAAFVEATCETVGVLTIKDAIQKLSGAIGALTEQYLGLMAEGAKRIVDVCAKLRTLMALMSDTNLPGGRWPQAVTG</sequence>
<name>A0ABX1FM76_9PSEU</name>
<dbReference type="Proteomes" id="UP001515943">
    <property type="component" value="Unassembled WGS sequence"/>
</dbReference>
<dbReference type="EMBL" id="VSRL01000091">
    <property type="protein sequence ID" value="NKE59692.1"/>
    <property type="molecule type" value="Genomic_DNA"/>
</dbReference>
<comment type="caution">
    <text evidence="1">The sequence shown here is derived from an EMBL/GenBank/DDBJ whole genome shotgun (WGS) entry which is preliminary data.</text>
</comment>
<accession>A0ABX1FM76</accession>
<keyword evidence="2" id="KW-1185">Reference proteome</keyword>
<gene>
    <name evidence="1" type="ORF">FXN61_23930</name>
</gene>
<protein>
    <recommendedName>
        <fullName evidence="3">Excreted virulence factor EspC, type VII ESX diderm</fullName>
    </recommendedName>
</protein>
<evidence type="ECO:0008006" key="3">
    <source>
        <dbReference type="Google" id="ProtNLM"/>
    </source>
</evidence>
<proteinExistence type="predicted"/>
<organism evidence="1 2">
    <name type="scientific">Lentzea indica</name>
    <dbReference type="NCBI Taxonomy" id="2604800"/>
    <lineage>
        <taxon>Bacteria</taxon>
        <taxon>Bacillati</taxon>
        <taxon>Actinomycetota</taxon>
        <taxon>Actinomycetes</taxon>
        <taxon>Pseudonocardiales</taxon>
        <taxon>Pseudonocardiaceae</taxon>
        <taxon>Lentzea</taxon>
    </lineage>
</organism>
<dbReference type="RefSeq" id="WP_167976350.1">
    <property type="nucleotide sequence ID" value="NZ_VSRL01000091.1"/>
</dbReference>